<dbReference type="EMBL" id="CM044706">
    <property type="protein sequence ID" value="KAI5657811.1"/>
    <property type="molecule type" value="Genomic_DNA"/>
</dbReference>
<gene>
    <name evidence="1" type="ORF">M9H77_26604</name>
</gene>
<sequence length="146" mass="16866">MNGLLSIIFTLMSVEFKTTRSKCSESITGKSSYGLHKIQNHLVYKTCQHHRGPLLLAEHHHRPLLTVLFCLLFFFFLLNSRPSKNLSSWLSVDWLTMKQEHFVSFAILSPFYHHPNNLSLGSLIFFQACTSSYQDRIAAQCKFRVS</sequence>
<reference evidence="2" key="1">
    <citation type="journal article" date="2023" name="Nat. Plants">
        <title>Single-cell RNA sequencing provides a high-resolution roadmap for understanding the multicellular compartmentation of specialized metabolism.</title>
        <authorList>
            <person name="Sun S."/>
            <person name="Shen X."/>
            <person name="Li Y."/>
            <person name="Li Y."/>
            <person name="Wang S."/>
            <person name="Li R."/>
            <person name="Zhang H."/>
            <person name="Shen G."/>
            <person name="Guo B."/>
            <person name="Wei J."/>
            <person name="Xu J."/>
            <person name="St-Pierre B."/>
            <person name="Chen S."/>
            <person name="Sun C."/>
        </authorList>
    </citation>
    <scope>NUCLEOTIDE SEQUENCE [LARGE SCALE GENOMIC DNA]</scope>
</reference>
<accession>A0ACC0AE70</accession>
<comment type="caution">
    <text evidence="1">The sequence shown here is derived from an EMBL/GenBank/DDBJ whole genome shotgun (WGS) entry which is preliminary data.</text>
</comment>
<evidence type="ECO:0000313" key="1">
    <source>
        <dbReference type="EMBL" id="KAI5657811.1"/>
    </source>
</evidence>
<proteinExistence type="predicted"/>
<name>A0ACC0AE70_CATRO</name>
<protein>
    <submittedName>
        <fullName evidence="1">Uncharacterized protein</fullName>
    </submittedName>
</protein>
<keyword evidence="2" id="KW-1185">Reference proteome</keyword>
<dbReference type="Proteomes" id="UP001060085">
    <property type="component" value="Linkage Group LG06"/>
</dbReference>
<organism evidence="1 2">
    <name type="scientific">Catharanthus roseus</name>
    <name type="common">Madagascar periwinkle</name>
    <name type="synonym">Vinca rosea</name>
    <dbReference type="NCBI Taxonomy" id="4058"/>
    <lineage>
        <taxon>Eukaryota</taxon>
        <taxon>Viridiplantae</taxon>
        <taxon>Streptophyta</taxon>
        <taxon>Embryophyta</taxon>
        <taxon>Tracheophyta</taxon>
        <taxon>Spermatophyta</taxon>
        <taxon>Magnoliopsida</taxon>
        <taxon>eudicotyledons</taxon>
        <taxon>Gunneridae</taxon>
        <taxon>Pentapetalae</taxon>
        <taxon>asterids</taxon>
        <taxon>lamiids</taxon>
        <taxon>Gentianales</taxon>
        <taxon>Apocynaceae</taxon>
        <taxon>Rauvolfioideae</taxon>
        <taxon>Vinceae</taxon>
        <taxon>Catharanthinae</taxon>
        <taxon>Catharanthus</taxon>
    </lineage>
</organism>
<evidence type="ECO:0000313" key="2">
    <source>
        <dbReference type="Proteomes" id="UP001060085"/>
    </source>
</evidence>